<dbReference type="PATRIC" id="fig|442.7.peg.3303"/>
<accession>A0A149QRS2</accession>
<organism evidence="2 3">
    <name type="scientific">Gluconobacter potus</name>
    <dbReference type="NCBI Taxonomy" id="2724927"/>
    <lineage>
        <taxon>Bacteria</taxon>
        <taxon>Pseudomonadati</taxon>
        <taxon>Pseudomonadota</taxon>
        <taxon>Alphaproteobacteria</taxon>
        <taxon>Acetobacterales</taxon>
        <taxon>Acetobacteraceae</taxon>
        <taxon>Gluconobacter</taxon>
    </lineage>
</organism>
<dbReference type="AlphaFoldDB" id="A0A149QRS2"/>
<proteinExistence type="predicted"/>
<feature type="compositionally biased region" description="Low complexity" evidence="1">
    <location>
        <begin position="120"/>
        <end position="131"/>
    </location>
</feature>
<feature type="region of interest" description="Disordered" evidence="1">
    <location>
        <begin position="101"/>
        <end position="187"/>
    </location>
</feature>
<dbReference type="EMBL" id="LHZB01000118">
    <property type="protein sequence ID" value="KXV00028.1"/>
    <property type="molecule type" value="Genomic_DNA"/>
</dbReference>
<evidence type="ECO:0000313" key="2">
    <source>
        <dbReference type="EMBL" id="KXV00028.1"/>
    </source>
</evidence>
<sequence>MARPRSVEIYLQEGVPEDDYIHDISRMLVSQGRGRRQDIFRRALMIGLTTLLGPEGHSHVEPRRTLPAVRRRKRVVVSDARVESKPSADPVGDFLEAELTDLLQAEEHTTTEPTSVGVRPADPAQAATPAPEESTRDYVPTPVPEQTPGEQTSGEQTSGGQTSGEQISGEQAPPPQGRPSRRLGRLM</sequence>
<comment type="caution">
    <text evidence="2">The sequence shown here is derived from an EMBL/GenBank/DDBJ whole genome shotgun (WGS) entry which is preliminary data.</text>
</comment>
<reference evidence="2 3" key="1">
    <citation type="submission" date="2015-06" db="EMBL/GenBank/DDBJ databases">
        <title>Improved classification and identification of acetic acid bacteria using matrix-assisted laser desorption/ionization time-of-flight mass spectrometry; Gluconobacter nephelii and Gluconobacter uchimurae are later heterotypic synonyms of Gluconobacter japonicus and Gluconobacter oxydans, respectively.</title>
        <authorList>
            <person name="Li L."/>
            <person name="Cleenwerck I."/>
            <person name="De Vuyst L."/>
            <person name="Vandamme P."/>
        </authorList>
    </citation>
    <scope>NUCLEOTIDE SEQUENCE [LARGE SCALE GENOMIC DNA]</scope>
    <source>
        <strain evidence="2 3">LMG 1764</strain>
    </source>
</reference>
<dbReference type="RefSeq" id="WP_062497300.1">
    <property type="nucleotide sequence ID" value="NZ_LHZB01000118.1"/>
</dbReference>
<evidence type="ECO:0000256" key="1">
    <source>
        <dbReference type="SAM" id="MobiDB-lite"/>
    </source>
</evidence>
<dbReference type="Proteomes" id="UP000075573">
    <property type="component" value="Unassembled WGS sequence"/>
</dbReference>
<protein>
    <submittedName>
        <fullName evidence="2">Uncharacterized protein</fullName>
    </submittedName>
</protein>
<feature type="compositionally biased region" description="Low complexity" evidence="1">
    <location>
        <begin position="149"/>
        <end position="171"/>
    </location>
</feature>
<gene>
    <name evidence="2" type="ORF">AD929_12405</name>
</gene>
<evidence type="ECO:0000313" key="3">
    <source>
        <dbReference type="Proteomes" id="UP000075573"/>
    </source>
</evidence>
<name>A0A149QRS2_9PROT</name>